<dbReference type="RefSeq" id="WP_123640852.1">
    <property type="nucleotide sequence ID" value="NZ_ML119082.1"/>
</dbReference>
<sequence>MDEGPKRAPDYTTAFLVTTGGILLMGFFTLAAIAGTIAVALGVAAVDLVIRFLDWRRSAARAVTPPRDEAG</sequence>
<organism evidence="2 3">
    <name type="scientific">Histidinibacterium lentulum</name>
    <dbReference type="NCBI Taxonomy" id="2480588"/>
    <lineage>
        <taxon>Bacteria</taxon>
        <taxon>Pseudomonadati</taxon>
        <taxon>Pseudomonadota</taxon>
        <taxon>Alphaproteobacteria</taxon>
        <taxon>Rhodobacterales</taxon>
        <taxon>Paracoccaceae</taxon>
        <taxon>Histidinibacterium</taxon>
    </lineage>
</organism>
<dbReference type="Proteomes" id="UP000268016">
    <property type="component" value="Unassembled WGS sequence"/>
</dbReference>
<feature type="transmembrane region" description="Helical" evidence="1">
    <location>
        <begin position="20"/>
        <end position="50"/>
    </location>
</feature>
<reference evidence="2 3" key="1">
    <citation type="submission" date="2018-10" db="EMBL/GenBank/DDBJ databases">
        <title>Histidinibacterium lentulum gen. nov., sp. nov., a marine bacterium from the culture broth of Picochlorum sp. 122.</title>
        <authorList>
            <person name="Wang G."/>
        </authorList>
    </citation>
    <scope>NUCLEOTIDE SEQUENCE [LARGE SCALE GENOMIC DNA]</scope>
    <source>
        <strain evidence="2 3">B17</strain>
    </source>
</reference>
<evidence type="ECO:0000313" key="2">
    <source>
        <dbReference type="EMBL" id="ROU03317.1"/>
    </source>
</evidence>
<proteinExistence type="predicted"/>
<accession>A0A3N2R7B1</accession>
<keyword evidence="3" id="KW-1185">Reference proteome</keyword>
<gene>
    <name evidence="2" type="ORF">EAT49_03145</name>
</gene>
<protein>
    <submittedName>
        <fullName evidence="2">Uncharacterized protein</fullName>
    </submittedName>
</protein>
<evidence type="ECO:0000256" key="1">
    <source>
        <dbReference type="SAM" id="Phobius"/>
    </source>
</evidence>
<comment type="caution">
    <text evidence="2">The sequence shown here is derived from an EMBL/GenBank/DDBJ whole genome shotgun (WGS) entry which is preliminary data.</text>
</comment>
<dbReference type="EMBL" id="RDRB01000002">
    <property type="protein sequence ID" value="ROU03317.1"/>
    <property type="molecule type" value="Genomic_DNA"/>
</dbReference>
<dbReference type="OrthoDB" id="7652287at2"/>
<evidence type="ECO:0000313" key="3">
    <source>
        <dbReference type="Proteomes" id="UP000268016"/>
    </source>
</evidence>
<keyword evidence="1" id="KW-0812">Transmembrane</keyword>
<keyword evidence="1" id="KW-1133">Transmembrane helix</keyword>
<dbReference type="AlphaFoldDB" id="A0A3N2R7B1"/>
<keyword evidence="1" id="KW-0472">Membrane</keyword>
<name>A0A3N2R7B1_9RHOB</name>